<keyword evidence="5 7" id="KW-0663">Pyridoxal phosphate</keyword>
<sequence>MTKEKIYEKNSKIMKTYKRKNVCFVKGDGAYLYDEFDNKYLDFVSGVAVNILGHSNPLILDSIKEHSNKVIHISNLYWNKEQIKLAEKLTSLSNMESVFFSNSGTEAVETALKIAKKFGKLNNKENIIYMKNSFHGRTLGALSVTGQNRYRVPFDELLSGVIEIELNNIKMLEDIFNDKISAVIIEPIQGEGGLNLVDKNYILKTKELCLKYNSLLIFDEVQCGVSRTGNFFAFEKNKVYPDVLCLAKGLGGGLPIGATLVNKKADILDYGDHGSTFGGNPFICGVSNNIIDQVSKKTFLKNVKKISEDLKEIILQIALKYNLSVKVKGQGLLMGFIIENVLNNDIVEIAFKNKLLLIGAGNNVVRILPPLNLNKEALDEFKIILDNIFFQISKSNE</sequence>
<dbReference type="PANTHER" id="PTHR11986">
    <property type="entry name" value="AMINOTRANSFERASE CLASS III"/>
    <property type="match status" value="1"/>
</dbReference>
<evidence type="ECO:0000256" key="4">
    <source>
        <dbReference type="ARBA" id="ARBA00022679"/>
    </source>
</evidence>
<dbReference type="PANTHER" id="PTHR11986:SF79">
    <property type="entry name" value="ACETYLORNITHINE AMINOTRANSFERASE, MITOCHONDRIAL"/>
    <property type="match status" value="1"/>
</dbReference>
<evidence type="ECO:0000256" key="5">
    <source>
        <dbReference type="ARBA" id="ARBA00022898"/>
    </source>
</evidence>
<dbReference type="InterPro" id="IPR015424">
    <property type="entry name" value="PyrdxlP-dep_Trfase"/>
</dbReference>
<dbReference type="PROSITE" id="PS00600">
    <property type="entry name" value="AA_TRANSFER_CLASS_3"/>
    <property type="match status" value="1"/>
</dbReference>
<dbReference type="InterPro" id="IPR049704">
    <property type="entry name" value="Aminotrans_3_PPA_site"/>
</dbReference>
<dbReference type="KEGG" id="hprf:HLPR_13880"/>
<evidence type="ECO:0000313" key="8">
    <source>
        <dbReference type="EMBL" id="BEP29057.1"/>
    </source>
</evidence>
<dbReference type="NCBIfam" id="NF002325">
    <property type="entry name" value="PRK01278.1"/>
    <property type="match status" value="1"/>
</dbReference>
<dbReference type="GO" id="GO:0042802">
    <property type="term" value="F:identical protein binding"/>
    <property type="evidence" value="ECO:0007669"/>
    <property type="project" value="TreeGrafter"/>
</dbReference>
<dbReference type="NCBIfam" id="TIGR00707">
    <property type="entry name" value="argD"/>
    <property type="match status" value="1"/>
</dbReference>
<dbReference type="AlphaFoldDB" id="A0AAU9EEF1"/>
<dbReference type="InterPro" id="IPR004636">
    <property type="entry name" value="AcOrn/SuccOrn_fam"/>
</dbReference>
<comment type="similarity">
    <text evidence="7">Belongs to the class-III pyridoxal-phosphate-dependent aminotransferase family.</text>
</comment>
<keyword evidence="2" id="KW-0032">Aminotransferase</keyword>
<dbReference type="SUPFAM" id="SSF53383">
    <property type="entry name" value="PLP-dependent transferases"/>
    <property type="match status" value="1"/>
</dbReference>
<dbReference type="RefSeq" id="WP_338534727.1">
    <property type="nucleotide sequence ID" value="NZ_AP028654.1"/>
</dbReference>
<dbReference type="InterPro" id="IPR015422">
    <property type="entry name" value="PyrdxlP-dep_Trfase_small"/>
</dbReference>
<evidence type="ECO:0000256" key="3">
    <source>
        <dbReference type="ARBA" id="ARBA00022605"/>
    </source>
</evidence>
<dbReference type="PIRSF" id="PIRSF000521">
    <property type="entry name" value="Transaminase_4ab_Lys_Orn"/>
    <property type="match status" value="1"/>
</dbReference>
<comment type="pathway">
    <text evidence="6">Amino-acid biosynthesis.</text>
</comment>
<reference evidence="8 9" key="1">
    <citation type="submission" date="2023-08" db="EMBL/GenBank/DDBJ databases">
        <title>Helicovermis profunda gen. nov., sp. nov., a novel mesophilic, fermentative bacterium within the Bacillota from a deep-sea hydrothermal vent chimney.</title>
        <authorList>
            <person name="Miyazaki U."/>
            <person name="Mizutani D."/>
            <person name="Hashimoto Y."/>
            <person name="Tame A."/>
            <person name="Sawayama S."/>
            <person name="Miyazaki J."/>
            <person name="Takai K."/>
            <person name="Nakagawa S."/>
        </authorList>
    </citation>
    <scope>NUCLEOTIDE SEQUENCE [LARGE SCALE GENOMIC DNA]</scope>
    <source>
        <strain evidence="8 9">S502</strain>
    </source>
</reference>
<accession>A0AAU9EEF1</accession>
<dbReference type="InterPro" id="IPR005814">
    <property type="entry name" value="Aminotrans_3"/>
</dbReference>
<dbReference type="EMBL" id="AP028654">
    <property type="protein sequence ID" value="BEP29057.1"/>
    <property type="molecule type" value="Genomic_DNA"/>
</dbReference>
<name>A0AAU9EEF1_9FIRM</name>
<dbReference type="Proteomes" id="UP001321786">
    <property type="component" value="Chromosome"/>
</dbReference>
<dbReference type="CDD" id="cd00610">
    <property type="entry name" value="OAT_like"/>
    <property type="match status" value="1"/>
</dbReference>
<evidence type="ECO:0000256" key="6">
    <source>
        <dbReference type="ARBA" id="ARBA00029440"/>
    </source>
</evidence>
<gene>
    <name evidence="8" type="ORF">HLPR_13880</name>
</gene>
<dbReference type="Gene3D" id="3.40.640.10">
    <property type="entry name" value="Type I PLP-dependent aspartate aminotransferase-like (Major domain)"/>
    <property type="match status" value="1"/>
</dbReference>
<comment type="cofactor">
    <cofactor evidence="1">
        <name>pyridoxal 5'-phosphate</name>
        <dbReference type="ChEBI" id="CHEBI:597326"/>
    </cofactor>
</comment>
<evidence type="ECO:0000256" key="1">
    <source>
        <dbReference type="ARBA" id="ARBA00001933"/>
    </source>
</evidence>
<evidence type="ECO:0000313" key="9">
    <source>
        <dbReference type="Proteomes" id="UP001321786"/>
    </source>
</evidence>
<proteinExistence type="inferred from homology"/>
<dbReference type="Gene3D" id="3.90.1150.10">
    <property type="entry name" value="Aspartate Aminotransferase, domain 1"/>
    <property type="match status" value="1"/>
</dbReference>
<dbReference type="InterPro" id="IPR050103">
    <property type="entry name" value="Class-III_PLP-dep_AT"/>
</dbReference>
<dbReference type="InterPro" id="IPR015421">
    <property type="entry name" value="PyrdxlP-dep_Trfase_major"/>
</dbReference>
<dbReference type="GO" id="GO:0008483">
    <property type="term" value="F:transaminase activity"/>
    <property type="evidence" value="ECO:0007669"/>
    <property type="project" value="UniProtKB-KW"/>
</dbReference>
<evidence type="ECO:0000256" key="7">
    <source>
        <dbReference type="RuleBase" id="RU003560"/>
    </source>
</evidence>
<protein>
    <submittedName>
        <fullName evidence="8">Acetylornithine transaminase</fullName>
    </submittedName>
</protein>
<dbReference type="GO" id="GO:0030170">
    <property type="term" value="F:pyridoxal phosphate binding"/>
    <property type="evidence" value="ECO:0007669"/>
    <property type="project" value="InterPro"/>
</dbReference>
<evidence type="ECO:0000256" key="2">
    <source>
        <dbReference type="ARBA" id="ARBA00022576"/>
    </source>
</evidence>
<keyword evidence="4" id="KW-0808">Transferase</keyword>
<dbReference type="GO" id="GO:0006526">
    <property type="term" value="P:L-arginine biosynthetic process"/>
    <property type="evidence" value="ECO:0007669"/>
    <property type="project" value="UniProtKB-ARBA"/>
</dbReference>
<dbReference type="Pfam" id="PF00202">
    <property type="entry name" value="Aminotran_3"/>
    <property type="match status" value="1"/>
</dbReference>
<keyword evidence="3" id="KW-0028">Amino-acid biosynthesis</keyword>
<keyword evidence="9" id="KW-1185">Reference proteome</keyword>
<organism evidence="8 9">
    <name type="scientific">Helicovermis profundi</name>
    <dbReference type="NCBI Taxonomy" id="3065157"/>
    <lineage>
        <taxon>Bacteria</taxon>
        <taxon>Bacillati</taxon>
        <taxon>Bacillota</taxon>
        <taxon>Clostridia</taxon>
        <taxon>Helicovermis</taxon>
    </lineage>
</organism>
<dbReference type="FunFam" id="3.40.640.10:FF:000004">
    <property type="entry name" value="Acetylornithine aminotransferase"/>
    <property type="match status" value="1"/>
</dbReference>